<comment type="subcellular location">
    <subcellularLocation>
        <location evidence="2">Plastid</location>
        <location evidence="2">Chloroplast</location>
    </subcellularLocation>
</comment>
<keyword evidence="9" id="KW-0418">Kinase</keyword>
<dbReference type="PANTHER" id="PTHR21087">
    <property type="entry name" value="SHIKIMATE KINASE"/>
    <property type="match status" value="1"/>
</dbReference>
<accession>A0A2I4DQQ8</accession>
<evidence type="ECO:0000256" key="10">
    <source>
        <dbReference type="ARBA" id="ARBA00022840"/>
    </source>
</evidence>
<dbReference type="SUPFAM" id="SSF52540">
    <property type="entry name" value="P-loop containing nucleoside triphosphate hydrolases"/>
    <property type="match status" value="1"/>
</dbReference>
<dbReference type="GO" id="GO:0005524">
    <property type="term" value="F:ATP binding"/>
    <property type="evidence" value="ECO:0007669"/>
    <property type="project" value="UniProtKB-KW"/>
</dbReference>
<evidence type="ECO:0000256" key="8">
    <source>
        <dbReference type="ARBA" id="ARBA00022741"/>
    </source>
</evidence>
<dbReference type="InParanoid" id="A0A2I4DQQ8"/>
<dbReference type="KEGG" id="jre:108982535"/>
<keyword evidence="10" id="KW-0067">ATP-binding</keyword>
<evidence type="ECO:0000256" key="6">
    <source>
        <dbReference type="ARBA" id="ARBA00022605"/>
    </source>
</evidence>
<evidence type="ECO:0000256" key="1">
    <source>
        <dbReference type="ARBA" id="ARBA00002641"/>
    </source>
</evidence>
<dbReference type="UniPathway" id="UPA00053">
    <property type="reaction ID" value="UER00088"/>
</dbReference>
<evidence type="ECO:0000256" key="12">
    <source>
        <dbReference type="ARBA" id="ARBA00048567"/>
    </source>
</evidence>
<sequence length="315" mass="34734">MTFLLQRMIFEGMGATSGVAPRFSTLIIGSKMIGRKLNVAVVPLNQRDRKECITKKCDFRPKSACAMQRRLDFQLSLSCNHSQAITVVESGNVSSFDEDCLLKNKAEEVASFLNGRSIFLLGMMGSGKTTVGQVLSTALGYSFIDSDAYVEQAMGGTSVAQIFKHHGESFFRDHESEALWKLSSVPRQVVATGGGVVVRHINWKFMRQGISVFLDVPLDALARRIAIVGTDSRPLLHFDSGDAYTKTFVELFTLKKKRSMAYEDADATVSLLNLAANLHLDDMSDITPTAIAIEALVQIGEFLREENDSARRVHS</sequence>
<dbReference type="PRINTS" id="PR01100">
    <property type="entry name" value="SHIKIMTKNASE"/>
</dbReference>
<dbReference type="InterPro" id="IPR031322">
    <property type="entry name" value="Shikimate/glucono_kinase"/>
</dbReference>
<dbReference type="GeneID" id="108982535"/>
<evidence type="ECO:0000313" key="13">
    <source>
        <dbReference type="Proteomes" id="UP000235220"/>
    </source>
</evidence>
<dbReference type="InterPro" id="IPR000623">
    <property type="entry name" value="Shikimate_kinase/TSH1"/>
</dbReference>
<dbReference type="GO" id="GO:0009423">
    <property type="term" value="P:chorismate biosynthetic process"/>
    <property type="evidence" value="ECO:0007669"/>
    <property type="project" value="UniProtKB-UniPathway"/>
</dbReference>
<evidence type="ECO:0000256" key="9">
    <source>
        <dbReference type="ARBA" id="ARBA00022777"/>
    </source>
</evidence>
<reference evidence="14" key="1">
    <citation type="submission" date="2025-08" db="UniProtKB">
        <authorList>
            <consortium name="RefSeq"/>
        </authorList>
    </citation>
    <scope>IDENTIFICATION</scope>
    <source>
        <tissue evidence="14">Leaves</tissue>
    </source>
</reference>
<dbReference type="PANTHER" id="PTHR21087:SF20">
    <property type="entry name" value="SHIKIMATE KINASE"/>
    <property type="match status" value="1"/>
</dbReference>
<dbReference type="STRING" id="51240.A0A2I4DQQ8"/>
<dbReference type="Pfam" id="PF01202">
    <property type="entry name" value="SKI"/>
    <property type="match status" value="1"/>
</dbReference>
<dbReference type="PROSITE" id="PS01128">
    <property type="entry name" value="SHIKIMATE_KINASE"/>
    <property type="match status" value="1"/>
</dbReference>
<dbReference type="GO" id="GO:0009507">
    <property type="term" value="C:chloroplast"/>
    <property type="evidence" value="ECO:0000318"/>
    <property type="project" value="GO_Central"/>
</dbReference>
<keyword evidence="11" id="KW-0057">Aromatic amino acid biosynthesis</keyword>
<organism evidence="13 14">
    <name type="scientific">Juglans regia</name>
    <name type="common">English walnut</name>
    <dbReference type="NCBI Taxonomy" id="51240"/>
    <lineage>
        <taxon>Eukaryota</taxon>
        <taxon>Viridiplantae</taxon>
        <taxon>Streptophyta</taxon>
        <taxon>Embryophyta</taxon>
        <taxon>Tracheophyta</taxon>
        <taxon>Spermatophyta</taxon>
        <taxon>Magnoliopsida</taxon>
        <taxon>eudicotyledons</taxon>
        <taxon>Gunneridae</taxon>
        <taxon>Pentapetalae</taxon>
        <taxon>rosids</taxon>
        <taxon>fabids</taxon>
        <taxon>Fagales</taxon>
        <taxon>Juglandaceae</taxon>
        <taxon>Juglans</taxon>
    </lineage>
</organism>
<proteinExistence type="inferred from homology"/>
<dbReference type="Gene3D" id="3.40.50.300">
    <property type="entry name" value="P-loop containing nucleotide triphosphate hydrolases"/>
    <property type="match status" value="1"/>
</dbReference>
<dbReference type="InterPro" id="IPR027417">
    <property type="entry name" value="P-loop_NTPase"/>
</dbReference>
<dbReference type="OrthoDB" id="197068at2759"/>
<dbReference type="GO" id="GO:0004765">
    <property type="term" value="F:shikimate kinase activity"/>
    <property type="evidence" value="ECO:0000318"/>
    <property type="project" value="GO_Central"/>
</dbReference>
<dbReference type="Proteomes" id="UP000235220">
    <property type="component" value="Chromosome 15"/>
</dbReference>
<dbReference type="CDD" id="cd00464">
    <property type="entry name" value="SK"/>
    <property type="match status" value="1"/>
</dbReference>
<comment type="function">
    <text evidence="1">Catalyzes the specific phosphorylation of the 3-hydroxyl group of shikimic acid using ATP as a cosubstrate.</text>
</comment>
<dbReference type="HAMAP" id="MF_00109">
    <property type="entry name" value="Shikimate_kinase"/>
    <property type="match status" value="1"/>
</dbReference>
<dbReference type="RefSeq" id="XP_018809482.1">
    <property type="nucleotide sequence ID" value="XM_018953937.2"/>
</dbReference>
<keyword evidence="7" id="KW-0808">Transferase</keyword>
<gene>
    <name evidence="14" type="primary">LOC108982535</name>
</gene>
<keyword evidence="13" id="KW-1185">Reference proteome</keyword>
<evidence type="ECO:0000313" key="14">
    <source>
        <dbReference type="RefSeq" id="XP_018809482.1"/>
    </source>
</evidence>
<comment type="catalytic activity">
    <reaction evidence="12">
        <text>shikimate + ATP = 3-phosphoshikimate + ADP + H(+)</text>
        <dbReference type="Rhea" id="RHEA:13121"/>
        <dbReference type="ChEBI" id="CHEBI:15378"/>
        <dbReference type="ChEBI" id="CHEBI:30616"/>
        <dbReference type="ChEBI" id="CHEBI:36208"/>
        <dbReference type="ChEBI" id="CHEBI:145989"/>
        <dbReference type="ChEBI" id="CHEBI:456216"/>
        <dbReference type="EC" id="2.7.1.71"/>
    </reaction>
</comment>
<dbReference type="AlphaFoldDB" id="A0A2I4DQQ8"/>
<keyword evidence="8" id="KW-0547">Nucleotide-binding</keyword>
<evidence type="ECO:0000256" key="11">
    <source>
        <dbReference type="ARBA" id="ARBA00023141"/>
    </source>
</evidence>
<dbReference type="GO" id="GO:0009073">
    <property type="term" value="P:aromatic amino acid family biosynthetic process"/>
    <property type="evidence" value="ECO:0007669"/>
    <property type="project" value="UniProtKB-KW"/>
</dbReference>
<protein>
    <recommendedName>
        <fullName evidence="5">shikimate kinase</fullName>
        <ecNumber evidence="5">2.7.1.71</ecNumber>
    </recommendedName>
</protein>
<dbReference type="GO" id="GO:0008652">
    <property type="term" value="P:amino acid biosynthetic process"/>
    <property type="evidence" value="ECO:0007669"/>
    <property type="project" value="UniProtKB-KW"/>
</dbReference>
<evidence type="ECO:0000256" key="7">
    <source>
        <dbReference type="ARBA" id="ARBA00022679"/>
    </source>
</evidence>
<evidence type="ECO:0000256" key="2">
    <source>
        <dbReference type="ARBA" id="ARBA00004229"/>
    </source>
</evidence>
<keyword evidence="6" id="KW-0028">Amino-acid biosynthesis</keyword>
<name>A0A2I4DQQ8_JUGRE</name>
<evidence type="ECO:0000256" key="4">
    <source>
        <dbReference type="ARBA" id="ARBA00006997"/>
    </source>
</evidence>
<comment type="similarity">
    <text evidence="4">Belongs to the shikimate kinase family.</text>
</comment>
<dbReference type="FunFam" id="3.40.50.300:FF:001033">
    <property type="entry name" value="Shikimate kinase 2, chloroplastic"/>
    <property type="match status" value="1"/>
</dbReference>
<comment type="pathway">
    <text evidence="3">Metabolic intermediate biosynthesis; chorismate biosynthesis; chorismate from D-erythrose 4-phosphate and phosphoenolpyruvate: step 5/7.</text>
</comment>
<evidence type="ECO:0000256" key="3">
    <source>
        <dbReference type="ARBA" id="ARBA00004842"/>
    </source>
</evidence>
<dbReference type="EC" id="2.7.1.71" evidence="5"/>
<evidence type="ECO:0000256" key="5">
    <source>
        <dbReference type="ARBA" id="ARBA00012154"/>
    </source>
</evidence>
<dbReference type="InterPro" id="IPR023000">
    <property type="entry name" value="Shikimate_kinase_CS"/>
</dbReference>